<dbReference type="GO" id="GO:0004519">
    <property type="term" value="F:endonuclease activity"/>
    <property type="evidence" value="ECO:0007669"/>
    <property type="project" value="UniProtKB-KW"/>
</dbReference>
<evidence type="ECO:0000313" key="2">
    <source>
        <dbReference type="EMBL" id="RPB17852.1"/>
    </source>
</evidence>
<keyword evidence="2" id="KW-0255">Endonuclease</keyword>
<proteinExistence type="predicted"/>
<dbReference type="STRING" id="1051890.A0A3N4L8P2"/>
<dbReference type="InterPro" id="IPR004860">
    <property type="entry name" value="LAGLIDADG_dom"/>
</dbReference>
<feature type="non-terminal residue" evidence="2">
    <location>
        <position position="1"/>
    </location>
</feature>
<sequence length="125" mass="13937">TVNSNSRRDGFNFSSYLAGLIEGDGTIIVPKSLRSDKGKLNYASVQIVFHLKDLPLALLIQKELGHGSLARKKGVNAYILTINNREGLLLIVSLINGKMRTPKIKALLRLIDWLNLKDQNINLEK</sequence>
<reference evidence="2 3" key="1">
    <citation type="journal article" date="2018" name="Nat. Ecol. Evol.">
        <title>Pezizomycetes genomes reveal the molecular basis of ectomycorrhizal truffle lifestyle.</title>
        <authorList>
            <person name="Murat C."/>
            <person name="Payen T."/>
            <person name="Noel B."/>
            <person name="Kuo A."/>
            <person name="Morin E."/>
            <person name="Chen J."/>
            <person name="Kohler A."/>
            <person name="Krizsan K."/>
            <person name="Balestrini R."/>
            <person name="Da Silva C."/>
            <person name="Montanini B."/>
            <person name="Hainaut M."/>
            <person name="Levati E."/>
            <person name="Barry K.W."/>
            <person name="Belfiori B."/>
            <person name="Cichocki N."/>
            <person name="Clum A."/>
            <person name="Dockter R.B."/>
            <person name="Fauchery L."/>
            <person name="Guy J."/>
            <person name="Iotti M."/>
            <person name="Le Tacon F."/>
            <person name="Lindquist E.A."/>
            <person name="Lipzen A."/>
            <person name="Malagnac F."/>
            <person name="Mello A."/>
            <person name="Molinier V."/>
            <person name="Miyauchi S."/>
            <person name="Poulain J."/>
            <person name="Riccioni C."/>
            <person name="Rubini A."/>
            <person name="Sitrit Y."/>
            <person name="Splivallo R."/>
            <person name="Traeger S."/>
            <person name="Wang M."/>
            <person name="Zifcakova L."/>
            <person name="Wipf D."/>
            <person name="Zambonelli A."/>
            <person name="Paolocci F."/>
            <person name="Nowrousian M."/>
            <person name="Ottonello S."/>
            <person name="Baldrian P."/>
            <person name="Spatafora J.W."/>
            <person name="Henrissat B."/>
            <person name="Nagy L.G."/>
            <person name="Aury J.M."/>
            <person name="Wincker P."/>
            <person name="Grigoriev I.V."/>
            <person name="Bonfante P."/>
            <person name="Martin F.M."/>
        </authorList>
    </citation>
    <scope>NUCLEOTIDE SEQUENCE [LARGE SCALE GENOMIC DNA]</scope>
    <source>
        <strain evidence="2 3">ATCC MYA-4762</strain>
    </source>
</reference>
<dbReference type="EMBL" id="ML122013">
    <property type="protein sequence ID" value="RPB17852.1"/>
    <property type="molecule type" value="Genomic_DNA"/>
</dbReference>
<keyword evidence="2" id="KW-0540">Nuclease</keyword>
<feature type="domain" description="Homing endonuclease LAGLIDADG" evidence="1">
    <location>
        <begin position="17"/>
        <end position="111"/>
    </location>
</feature>
<dbReference type="Gene3D" id="3.10.28.10">
    <property type="entry name" value="Homing endonucleases"/>
    <property type="match status" value="1"/>
</dbReference>
<dbReference type="OrthoDB" id="5405897at2759"/>
<dbReference type="Pfam" id="PF00961">
    <property type="entry name" value="LAGLIDADG_1"/>
    <property type="match status" value="1"/>
</dbReference>
<dbReference type="InterPro" id="IPR027434">
    <property type="entry name" value="Homing_endonucl"/>
</dbReference>
<keyword evidence="3" id="KW-1185">Reference proteome</keyword>
<organism evidence="2 3">
    <name type="scientific">Terfezia boudieri ATCC MYA-4762</name>
    <dbReference type="NCBI Taxonomy" id="1051890"/>
    <lineage>
        <taxon>Eukaryota</taxon>
        <taxon>Fungi</taxon>
        <taxon>Dikarya</taxon>
        <taxon>Ascomycota</taxon>
        <taxon>Pezizomycotina</taxon>
        <taxon>Pezizomycetes</taxon>
        <taxon>Pezizales</taxon>
        <taxon>Pezizaceae</taxon>
        <taxon>Terfezia</taxon>
    </lineage>
</organism>
<keyword evidence="2" id="KW-0378">Hydrolase</keyword>
<gene>
    <name evidence="2" type="ORF">L211DRAFT_893678</name>
</gene>
<dbReference type="InterPro" id="IPR051289">
    <property type="entry name" value="LAGLIDADG_Endonuclease"/>
</dbReference>
<dbReference type="FunFam" id="3.10.28.10:FF:000007">
    <property type="entry name" value="Intron-encoded DNA endonuclease aI3"/>
    <property type="match status" value="1"/>
</dbReference>
<dbReference type="PANTHER" id="PTHR36181">
    <property type="entry name" value="INTRON-ENCODED ENDONUCLEASE AI3-RELATED"/>
    <property type="match status" value="1"/>
</dbReference>
<accession>A0A3N4L8P2</accession>
<feature type="non-terminal residue" evidence="2">
    <location>
        <position position="125"/>
    </location>
</feature>
<dbReference type="AlphaFoldDB" id="A0A3N4L8P2"/>
<name>A0A3N4L8P2_9PEZI</name>
<dbReference type="SUPFAM" id="SSF55608">
    <property type="entry name" value="Homing endonucleases"/>
    <property type="match status" value="1"/>
</dbReference>
<dbReference type="InParanoid" id="A0A3N4L8P2"/>
<evidence type="ECO:0000259" key="1">
    <source>
        <dbReference type="Pfam" id="PF00961"/>
    </source>
</evidence>
<dbReference type="Proteomes" id="UP000267821">
    <property type="component" value="Unassembled WGS sequence"/>
</dbReference>
<protein>
    <submittedName>
        <fullName evidence="2">Homing endonuclease</fullName>
    </submittedName>
</protein>
<evidence type="ECO:0000313" key="3">
    <source>
        <dbReference type="Proteomes" id="UP000267821"/>
    </source>
</evidence>
<dbReference type="PANTHER" id="PTHR36181:SF1">
    <property type="entry name" value="LAGLIDADG ENDONUCLEASE"/>
    <property type="match status" value="1"/>
</dbReference>
<dbReference type="GO" id="GO:0005739">
    <property type="term" value="C:mitochondrion"/>
    <property type="evidence" value="ECO:0007669"/>
    <property type="project" value="UniProtKB-ARBA"/>
</dbReference>